<evidence type="ECO:0000313" key="17">
    <source>
        <dbReference type="Proteomes" id="UP001216595"/>
    </source>
</evidence>
<evidence type="ECO:0000256" key="8">
    <source>
        <dbReference type="ARBA" id="ARBA00022723"/>
    </source>
</evidence>
<dbReference type="PANTHER" id="PTHR40255:SF1">
    <property type="entry name" value="PROTOPORPHYRINOGEN IX OXIDASE"/>
    <property type="match status" value="1"/>
</dbReference>
<feature type="binding site" description="axial binding residue" evidence="14">
    <location>
        <position position="11"/>
    </location>
    <ligand>
        <name>heme</name>
        <dbReference type="ChEBI" id="CHEBI:30413"/>
    </ligand>
    <ligandPart>
        <name>Fe</name>
        <dbReference type="ChEBI" id="CHEBI:18248"/>
    </ligandPart>
</feature>
<dbReference type="Proteomes" id="UP001216595">
    <property type="component" value="Unassembled WGS sequence"/>
</dbReference>
<protein>
    <recommendedName>
        <fullName evidence="4 14">Protoporphyrinogen IX oxidase</fullName>
        <shortName evidence="14">PPO</shortName>
        <ecNumber evidence="14 15">1.3.99.-</ecNumber>
    </recommendedName>
</protein>
<accession>A0ABT5I9X2</accession>
<evidence type="ECO:0000256" key="15">
    <source>
        <dbReference type="PIRNR" id="PIRNR004638"/>
    </source>
</evidence>
<comment type="function">
    <text evidence="14 15">Catalyzes the oxidation of protoporphyrinogen IX to protoporphyrin IX.</text>
</comment>
<organism evidence="16 17">
    <name type="scientific">Asticcacaulis currens</name>
    <dbReference type="NCBI Taxonomy" id="2984210"/>
    <lineage>
        <taxon>Bacteria</taxon>
        <taxon>Pseudomonadati</taxon>
        <taxon>Pseudomonadota</taxon>
        <taxon>Alphaproteobacteria</taxon>
        <taxon>Caulobacterales</taxon>
        <taxon>Caulobacteraceae</taxon>
        <taxon>Asticcacaulis</taxon>
    </lineage>
</organism>
<dbReference type="InterPro" id="IPR005265">
    <property type="entry name" value="HemJ-like"/>
</dbReference>
<keyword evidence="8 14" id="KW-0479">Metal-binding</keyword>
<feature type="transmembrane region" description="Helical" evidence="14">
    <location>
        <begin position="88"/>
        <end position="107"/>
    </location>
</feature>
<dbReference type="HAMAP" id="MF_02239">
    <property type="entry name" value="HemJ"/>
    <property type="match status" value="1"/>
</dbReference>
<keyword evidence="10 14" id="KW-0560">Oxidoreductase</keyword>
<evidence type="ECO:0000256" key="14">
    <source>
        <dbReference type="HAMAP-Rule" id="MF_02239"/>
    </source>
</evidence>
<feature type="transmembrane region" description="Helical" evidence="14">
    <location>
        <begin position="6"/>
        <end position="25"/>
    </location>
</feature>
<sequence>MNHYDLLRGLHILAVIAWMAGLLYLPRLFINHIANRDKPQVVEVLSGMERRLLRFIMNPAMIAAWLFGAGLIYSNVHDRFGWKFFYEPWFVVKMIGIVLITGYHHFLAVRFKKLQRGEDIGSEKFWRIANEIPAVIAIVMVIAVTTEMFTI</sequence>
<comment type="subunit">
    <text evidence="14">Homodimer.</text>
</comment>
<gene>
    <name evidence="16" type="ORF">PQU94_01710</name>
</gene>
<evidence type="ECO:0000256" key="5">
    <source>
        <dbReference type="ARBA" id="ARBA00022475"/>
    </source>
</evidence>
<evidence type="ECO:0000256" key="2">
    <source>
        <dbReference type="ARBA" id="ARBA00005073"/>
    </source>
</evidence>
<comment type="pathway">
    <text evidence="2 14 15">Porphyrin-containing compound metabolism; protoporphyrin-IX biosynthesis; protoporphyrin-IX from protoporphyrinogen-IX: step 1/1.</text>
</comment>
<dbReference type="EMBL" id="JAQQKW010000001">
    <property type="protein sequence ID" value="MDC7692991.1"/>
    <property type="molecule type" value="Genomic_DNA"/>
</dbReference>
<name>A0ABT5I9X2_9CAUL</name>
<reference evidence="16 17" key="1">
    <citation type="submission" date="2023-01" db="EMBL/GenBank/DDBJ databases">
        <title>Novel species of the genus Asticcacaulis isolated from rivers.</title>
        <authorList>
            <person name="Lu H."/>
        </authorList>
    </citation>
    <scope>NUCLEOTIDE SEQUENCE [LARGE SCALE GENOMIC DNA]</scope>
    <source>
        <strain evidence="16 17">DXS10W</strain>
    </source>
</reference>
<keyword evidence="11 14" id="KW-0408">Iron</keyword>
<proteinExistence type="inferred from homology"/>
<dbReference type="PIRSF" id="PIRSF004638">
    <property type="entry name" value="UCP004638"/>
    <property type="match status" value="1"/>
</dbReference>
<evidence type="ECO:0000256" key="11">
    <source>
        <dbReference type="ARBA" id="ARBA00023004"/>
    </source>
</evidence>
<keyword evidence="6 14" id="KW-0349">Heme</keyword>
<dbReference type="Pfam" id="PF03653">
    <property type="entry name" value="UPF0093"/>
    <property type="match status" value="1"/>
</dbReference>
<keyword evidence="9 14" id="KW-1133">Transmembrane helix</keyword>
<evidence type="ECO:0000256" key="4">
    <source>
        <dbReference type="ARBA" id="ARBA00017504"/>
    </source>
</evidence>
<keyword evidence="5 14" id="KW-1003">Cell membrane</keyword>
<comment type="caution">
    <text evidence="16">The sequence shown here is derived from an EMBL/GenBank/DDBJ whole genome shotgun (WGS) entry which is preliminary data.</text>
</comment>
<dbReference type="PANTHER" id="PTHR40255">
    <property type="entry name" value="UPF0093 MEMBRANE PROTEIN SLR1790"/>
    <property type="match status" value="1"/>
</dbReference>
<evidence type="ECO:0000256" key="9">
    <source>
        <dbReference type="ARBA" id="ARBA00022989"/>
    </source>
</evidence>
<evidence type="ECO:0000256" key="12">
    <source>
        <dbReference type="ARBA" id="ARBA00023136"/>
    </source>
</evidence>
<evidence type="ECO:0000256" key="3">
    <source>
        <dbReference type="ARBA" id="ARBA00006501"/>
    </source>
</evidence>
<evidence type="ECO:0000256" key="10">
    <source>
        <dbReference type="ARBA" id="ARBA00023002"/>
    </source>
</evidence>
<evidence type="ECO:0000256" key="6">
    <source>
        <dbReference type="ARBA" id="ARBA00022617"/>
    </source>
</evidence>
<dbReference type="EC" id="1.3.99.-" evidence="14 15"/>
<comment type="catalytic activity">
    <reaction evidence="13 14 15">
        <text>protoporphyrinogen IX + 3 A = protoporphyrin IX + 3 AH2</text>
        <dbReference type="Rhea" id="RHEA:62000"/>
        <dbReference type="ChEBI" id="CHEBI:13193"/>
        <dbReference type="ChEBI" id="CHEBI:17499"/>
        <dbReference type="ChEBI" id="CHEBI:57306"/>
        <dbReference type="ChEBI" id="CHEBI:57307"/>
    </reaction>
</comment>
<feature type="binding site" description="axial binding residue" evidence="14">
    <location>
        <position position="93"/>
    </location>
    <ligand>
        <name>heme</name>
        <dbReference type="ChEBI" id="CHEBI:30413"/>
    </ligand>
    <ligandPart>
        <name>Fe</name>
        <dbReference type="ChEBI" id="CHEBI:18248"/>
    </ligandPart>
</feature>
<keyword evidence="7 14" id="KW-0812">Transmembrane</keyword>
<evidence type="ECO:0000256" key="7">
    <source>
        <dbReference type="ARBA" id="ARBA00022692"/>
    </source>
</evidence>
<comment type="cofactor">
    <cofactor evidence="14 15">
        <name>heme b</name>
        <dbReference type="ChEBI" id="CHEBI:60344"/>
    </cofactor>
    <text evidence="14 15">Binds 1 heme b (iron(II)-protoporphyrin IX) group per subunit.</text>
</comment>
<feature type="transmembrane region" description="Helical" evidence="14">
    <location>
        <begin position="128"/>
        <end position="149"/>
    </location>
</feature>
<comment type="subcellular location">
    <subcellularLocation>
        <location evidence="1 14">Cell membrane</location>
        <topology evidence="1 14">Multi-pass membrane protein</topology>
    </subcellularLocation>
</comment>
<feature type="transmembrane region" description="Helical" evidence="14">
    <location>
        <begin position="55"/>
        <end position="76"/>
    </location>
</feature>
<dbReference type="RefSeq" id="WP_272739764.1">
    <property type="nucleotide sequence ID" value="NZ_JAQQKW010000001.1"/>
</dbReference>
<keyword evidence="17" id="KW-1185">Reference proteome</keyword>
<keyword evidence="12 14" id="KW-0472">Membrane</keyword>
<evidence type="ECO:0000256" key="1">
    <source>
        <dbReference type="ARBA" id="ARBA00004651"/>
    </source>
</evidence>
<evidence type="ECO:0000313" key="16">
    <source>
        <dbReference type="EMBL" id="MDC7692991.1"/>
    </source>
</evidence>
<comment type="similarity">
    <text evidence="3 14 15">Belongs to the HemJ family.</text>
</comment>
<evidence type="ECO:0000256" key="13">
    <source>
        <dbReference type="ARBA" id="ARBA00048390"/>
    </source>
</evidence>